<feature type="compositionally biased region" description="Basic residues" evidence="1">
    <location>
        <begin position="148"/>
        <end position="159"/>
    </location>
</feature>
<gene>
    <name evidence="2" type="ORF">MYP_132</name>
</gene>
<proteinExistence type="predicted"/>
<dbReference type="eggNOG" id="ENOG5033743">
    <property type="taxonomic scope" value="Bacteria"/>
</dbReference>
<comment type="caution">
    <text evidence="2">The sequence shown here is derived from an EMBL/GenBank/DDBJ whole genome shotgun (WGS) entry which is preliminary data.</text>
</comment>
<evidence type="ECO:0000256" key="1">
    <source>
        <dbReference type="SAM" id="MobiDB-lite"/>
    </source>
</evidence>
<dbReference type="Proteomes" id="UP000030185">
    <property type="component" value="Unassembled WGS sequence"/>
</dbReference>
<dbReference type="STRING" id="153721.MYP_132"/>
<dbReference type="AlphaFoldDB" id="A0A098L8B8"/>
<evidence type="ECO:0000313" key="2">
    <source>
        <dbReference type="EMBL" id="GAL82906.1"/>
    </source>
</evidence>
<feature type="region of interest" description="Disordered" evidence="1">
    <location>
        <begin position="139"/>
        <end position="159"/>
    </location>
</feature>
<evidence type="ECO:0000313" key="3">
    <source>
        <dbReference type="Proteomes" id="UP000030185"/>
    </source>
</evidence>
<dbReference type="EMBL" id="BBLT01000001">
    <property type="protein sequence ID" value="GAL82906.1"/>
    <property type="molecule type" value="Genomic_DNA"/>
</dbReference>
<accession>A0A098L8B8</accession>
<sequence>MRILKLFVLFCFAFQYSDAQVFRTGDVNLDAALRDFNIHSKTDFSLFKKKISVDFGLSEGRIDHLLLSYKMEPADLLLVLETSRHCSKPVEKVIECYEGNKGHGWGQIAKDLGIKPGSPEFHAMKKDLKYKCKADKYYHGNGTNQGHSKGKGKGKGKKM</sequence>
<dbReference type="OrthoDB" id="5966402at2"/>
<dbReference type="RefSeq" id="WP_052429849.1">
    <property type="nucleotide sequence ID" value="NZ_BBLT01000001.1"/>
</dbReference>
<organism evidence="2 3">
    <name type="scientific">Sporocytophaga myxococcoides</name>
    <dbReference type="NCBI Taxonomy" id="153721"/>
    <lineage>
        <taxon>Bacteria</taxon>
        <taxon>Pseudomonadati</taxon>
        <taxon>Bacteroidota</taxon>
        <taxon>Cytophagia</taxon>
        <taxon>Cytophagales</taxon>
        <taxon>Cytophagaceae</taxon>
        <taxon>Sporocytophaga</taxon>
    </lineage>
</organism>
<keyword evidence="3" id="KW-1185">Reference proteome</keyword>
<name>A0A098L8B8_9BACT</name>
<protein>
    <submittedName>
        <fullName evidence="2">Uncharacterized protein</fullName>
    </submittedName>
</protein>
<reference evidence="2 3" key="1">
    <citation type="submission" date="2014-09" db="EMBL/GenBank/DDBJ databases">
        <title>Sporocytophaga myxococcoides PG-01 genome sequencing.</title>
        <authorList>
            <person name="Liu L."/>
            <person name="Gao P.J."/>
            <person name="Chen G.J."/>
            <person name="Wang L.S."/>
        </authorList>
    </citation>
    <scope>NUCLEOTIDE SEQUENCE [LARGE SCALE GENOMIC DNA]</scope>
    <source>
        <strain evidence="2 3">PG-01</strain>
    </source>
</reference>